<dbReference type="GO" id="GO:0015344">
    <property type="term" value="F:siderophore uptake transmembrane transporter activity"/>
    <property type="evidence" value="ECO:0007669"/>
    <property type="project" value="TreeGrafter"/>
</dbReference>
<evidence type="ECO:0000256" key="4">
    <source>
        <dbReference type="ARBA" id="ARBA00022692"/>
    </source>
</evidence>
<dbReference type="InterPro" id="IPR037066">
    <property type="entry name" value="Plug_dom_sf"/>
</dbReference>
<dbReference type="Pfam" id="PF00593">
    <property type="entry name" value="TonB_dep_Rec_b-barrel"/>
    <property type="match status" value="1"/>
</dbReference>
<keyword evidence="3 8" id="KW-1134">Transmembrane beta strand</keyword>
<feature type="signal peptide" evidence="10">
    <location>
        <begin position="1"/>
        <end position="23"/>
    </location>
</feature>
<dbReference type="SUPFAM" id="SSF56935">
    <property type="entry name" value="Porins"/>
    <property type="match status" value="1"/>
</dbReference>
<dbReference type="Gene3D" id="2.40.170.20">
    <property type="entry name" value="TonB-dependent receptor, beta-barrel domain"/>
    <property type="match status" value="1"/>
</dbReference>
<protein>
    <submittedName>
        <fullName evidence="13">TonB-dependent receptor</fullName>
    </submittedName>
</protein>
<evidence type="ECO:0000256" key="9">
    <source>
        <dbReference type="RuleBase" id="RU003357"/>
    </source>
</evidence>
<dbReference type="KEGG" id="ntn:D5366_09970"/>
<dbReference type="AlphaFoldDB" id="A0A4Y6V5S3"/>
<dbReference type="PROSITE" id="PS52016">
    <property type="entry name" value="TONB_DEPENDENT_REC_3"/>
    <property type="match status" value="1"/>
</dbReference>
<evidence type="ECO:0000256" key="6">
    <source>
        <dbReference type="ARBA" id="ARBA00023136"/>
    </source>
</evidence>
<proteinExistence type="inferred from homology"/>
<evidence type="ECO:0000256" key="5">
    <source>
        <dbReference type="ARBA" id="ARBA00023077"/>
    </source>
</evidence>
<dbReference type="PANTHER" id="PTHR30069:SF28">
    <property type="entry name" value="TONB-DEPENDENT RECEPTOR YNCD-RELATED"/>
    <property type="match status" value="1"/>
</dbReference>
<comment type="subcellular location">
    <subcellularLocation>
        <location evidence="1 8">Cell outer membrane</location>
        <topology evidence="1 8">Multi-pass membrane protein</topology>
    </subcellularLocation>
</comment>
<reference evidence="13 14" key="1">
    <citation type="submission" date="2018-09" db="EMBL/GenBank/DDBJ databases">
        <title>The complete genome sequence of Neokomagataea tanensis NBRC 106556(T).</title>
        <authorList>
            <person name="Chua K.-O."/>
            <person name="See-Too W.-S."/>
            <person name="Hong K.-W."/>
            <person name="Yin W.-F."/>
            <person name="Chan K.-G."/>
        </authorList>
    </citation>
    <scope>NUCLEOTIDE SEQUENCE [LARGE SCALE GENOMIC DNA]</scope>
    <source>
        <strain evidence="14">AH13 \ NBRC 106556</strain>
    </source>
</reference>
<dbReference type="GO" id="GO:0044718">
    <property type="term" value="P:siderophore transmembrane transport"/>
    <property type="evidence" value="ECO:0007669"/>
    <property type="project" value="TreeGrafter"/>
</dbReference>
<keyword evidence="13" id="KW-0675">Receptor</keyword>
<keyword evidence="2 8" id="KW-0813">Transport</keyword>
<dbReference type="EMBL" id="CP032485">
    <property type="protein sequence ID" value="QDH25482.1"/>
    <property type="molecule type" value="Genomic_DNA"/>
</dbReference>
<keyword evidence="6 8" id="KW-0472">Membrane</keyword>
<dbReference type="InterPro" id="IPR036942">
    <property type="entry name" value="Beta-barrel_TonB_sf"/>
</dbReference>
<organism evidence="13 14">
    <name type="scientific">Neokomagataea tanensis</name>
    <dbReference type="NCBI Taxonomy" id="661191"/>
    <lineage>
        <taxon>Bacteria</taxon>
        <taxon>Pseudomonadati</taxon>
        <taxon>Pseudomonadota</taxon>
        <taxon>Alphaproteobacteria</taxon>
        <taxon>Acetobacterales</taxon>
        <taxon>Acetobacteraceae</taxon>
        <taxon>Neokomagataea</taxon>
    </lineage>
</organism>
<feature type="domain" description="TonB-dependent receptor-like beta-barrel" evidence="11">
    <location>
        <begin position="181"/>
        <end position="686"/>
    </location>
</feature>
<accession>A0A4Y6V5S3</accession>
<evidence type="ECO:0000256" key="2">
    <source>
        <dbReference type="ARBA" id="ARBA00022448"/>
    </source>
</evidence>
<dbReference type="InterPro" id="IPR039426">
    <property type="entry name" value="TonB-dep_rcpt-like"/>
</dbReference>
<dbReference type="Gene3D" id="2.170.130.10">
    <property type="entry name" value="TonB-dependent receptor, plug domain"/>
    <property type="match status" value="1"/>
</dbReference>
<dbReference type="GO" id="GO:0009279">
    <property type="term" value="C:cell outer membrane"/>
    <property type="evidence" value="ECO:0007669"/>
    <property type="project" value="UniProtKB-SubCell"/>
</dbReference>
<evidence type="ECO:0000256" key="1">
    <source>
        <dbReference type="ARBA" id="ARBA00004571"/>
    </source>
</evidence>
<evidence type="ECO:0000256" key="10">
    <source>
        <dbReference type="SAM" id="SignalP"/>
    </source>
</evidence>
<evidence type="ECO:0000313" key="14">
    <source>
        <dbReference type="Proteomes" id="UP000317214"/>
    </source>
</evidence>
<dbReference type="PANTHER" id="PTHR30069">
    <property type="entry name" value="TONB-DEPENDENT OUTER MEMBRANE RECEPTOR"/>
    <property type="match status" value="1"/>
</dbReference>
<evidence type="ECO:0000259" key="12">
    <source>
        <dbReference type="Pfam" id="PF07715"/>
    </source>
</evidence>
<evidence type="ECO:0000256" key="8">
    <source>
        <dbReference type="PROSITE-ProRule" id="PRU01360"/>
    </source>
</evidence>
<evidence type="ECO:0000313" key="13">
    <source>
        <dbReference type="EMBL" id="QDH25482.1"/>
    </source>
</evidence>
<name>A0A4Y6V5S3_9PROT</name>
<dbReference type="InterPro" id="IPR000531">
    <property type="entry name" value="Beta-barrel_TonB"/>
</dbReference>
<dbReference type="Pfam" id="PF07715">
    <property type="entry name" value="Plug"/>
    <property type="match status" value="1"/>
</dbReference>
<dbReference type="OrthoDB" id="9760620at2"/>
<evidence type="ECO:0000256" key="7">
    <source>
        <dbReference type="ARBA" id="ARBA00023237"/>
    </source>
</evidence>
<keyword evidence="7 8" id="KW-0998">Cell outer membrane</keyword>
<keyword evidence="14" id="KW-1185">Reference proteome</keyword>
<feature type="chain" id="PRO_5021226034" evidence="10">
    <location>
        <begin position="24"/>
        <end position="726"/>
    </location>
</feature>
<comment type="similarity">
    <text evidence="8 9">Belongs to the TonB-dependent receptor family.</text>
</comment>
<gene>
    <name evidence="13" type="ORF">D5366_09970</name>
</gene>
<keyword evidence="4 8" id="KW-0812">Transmembrane</keyword>
<evidence type="ECO:0000259" key="11">
    <source>
        <dbReference type="Pfam" id="PF00593"/>
    </source>
</evidence>
<dbReference type="InterPro" id="IPR012910">
    <property type="entry name" value="Plug_dom"/>
</dbReference>
<keyword evidence="5 9" id="KW-0798">TonB box</keyword>
<dbReference type="Proteomes" id="UP000317214">
    <property type="component" value="Chromosome"/>
</dbReference>
<keyword evidence="10" id="KW-0732">Signal</keyword>
<evidence type="ECO:0000256" key="3">
    <source>
        <dbReference type="ARBA" id="ARBA00022452"/>
    </source>
</evidence>
<feature type="domain" description="TonB-dependent receptor plug" evidence="12">
    <location>
        <begin position="55"/>
        <end position="164"/>
    </location>
</feature>
<sequence>MFPMTHRLIFTTAALALASAAHAGPKHKKAEQKSEEITVTAHHLSTTERNRRQLASIPGGTSVIDSKQVLKGRNMTNADALALQPGVFAQSSGGGDGLRLSIRGSGIQTGTNYFRSGLLMMFDGLPVTIPAGTPYELFEPLGIADIEVLRGANAFDYGGLQLGGGINYNSTTGAQAQKYQARVEGGSFGYLKEQVSSGQVVGKADYYISLTNSYRGGYQQQTRATSFGVEANFGYRFNDHVETRLFFRYRQTQNGYPGFLTRNQILNDPTQAQSPYRAIASKRIQPGSKFYADMTTLHFDDDSVLRLGVDVQDAPIDIEQQAIATIWLYQTVGAIADYQRHDHILGRVSDTDIGYLGAHNLTGWEKTQIRVSGVTGAQLASKGAGGFANASIFNAYANLPIGTVLSRYNYGGADDIIHFRNNTQIVKDFWLTLAAAIDREARAASVAYPTQSGLSTDSVNFVPRAGLRWVASPHVTLYGNISRSLQPPNDWNYMTGHYYSASALQAGLSSGATRLRNQTATTFEVGSEGNFWRNQWSISYYHSNVRNELLTVQTAASQASGTQIYGNATPTTHQGVEASLSTTLLSWGGNSLSLRQAYTWQDFRFRNDPQFGRNRLPGIPEHFYQGELHLDLKAGFYAGLIAQVSSRVSGSYDDTYFAPAYHIYNLNLGYDWPGKHRQVFLSINNIGNTHYAAIVVPGYRASGQQLAVFQPGDGLGVFAGASIGFN</sequence>